<name>A0A9X9XKN9_9PROT</name>
<dbReference type="GO" id="GO:0006508">
    <property type="term" value="P:proteolysis"/>
    <property type="evidence" value="ECO:0007669"/>
    <property type="project" value="InterPro"/>
</dbReference>
<reference evidence="3" key="1">
    <citation type="submission" date="2020-01" db="EMBL/GenBank/DDBJ databases">
        <authorList>
            <person name="Rat A."/>
        </authorList>
    </citation>
    <scope>NUCLEOTIDE SEQUENCE</scope>
    <source>
        <strain evidence="3">LMG 31228</strain>
    </source>
</reference>
<dbReference type="Pfam" id="PF13365">
    <property type="entry name" value="Trypsin_2"/>
    <property type="match status" value="1"/>
</dbReference>
<dbReference type="PANTHER" id="PTHR43019">
    <property type="entry name" value="SERINE ENDOPROTEASE DEGS"/>
    <property type="match status" value="1"/>
</dbReference>
<reference evidence="3" key="2">
    <citation type="journal article" date="2021" name="Syst. Appl. Microbiol.">
        <title>Roseomonas hellenica sp. nov., isolated from roots of wild-growing Alkanna tinctoria.</title>
        <authorList>
            <person name="Rat A."/>
            <person name="Naranjo H.D."/>
            <person name="Lebbe L."/>
            <person name="Cnockaert M."/>
            <person name="Krigas N."/>
            <person name="Grigoriadou K."/>
            <person name="Maloupa E."/>
            <person name="Willems A."/>
        </authorList>
    </citation>
    <scope>NUCLEOTIDE SEQUENCE</scope>
    <source>
        <strain evidence="3">LMG 31228</strain>
    </source>
</reference>
<evidence type="ECO:0000313" key="4">
    <source>
        <dbReference type="Proteomes" id="UP001138709"/>
    </source>
</evidence>
<dbReference type="GO" id="GO:0004252">
    <property type="term" value="F:serine-type endopeptidase activity"/>
    <property type="evidence" value="ECO:0007669"/>
    <property type="project" value="InterPro"/>
</dbReference>
<dbReference type="InterPro" id="IPR009003">
    <property type="entry name" value="Peptidase_S1_PA"/>
</dbReference>
<feature type="compositionally biased region" description="Low complexity" evidence="1">
    <location>
        <begin position="371"/>
        <end position="380"/>
    </location>
</feature>
<keyword evidence="2" id="KW-1133">Transmembrane helix</keyword>
<dbReference type="EMBL" id="JAAEDL010000081">
    <property type="protein sequence ID" value="MBR0684275.1"/>
    <property type="molecule type" value="Genomic_DNA"/>
</dbReference>
<dbReference type="InterPro" id="IPR043504">
    <property type="entry name" value="Peptidase_S1_PA_chymotrypsin"/>
</dbReference>
<dbReference type="SUPFAM" id="SSF50494">
    <property type="entry name" value="Trypsin-like serine proteases"/>
    <property type="match status" value="1"/>
</dbReference>
<keyword evidence="2" id="KW-0812">Transmembrane</keyword>
<feature type="region of interest" description="Disordered" evidence="1">
    <location>
        <begin position="115"/>
        <end position="136"/>
    </location>
</feature>
<feature type="non-terminal residue" evidence="3">
    <location>
        <position position="1"/>
    </location>
</feature>
<dbReference type="Proteomes" id="UP001138709">
    <property type="component" value="Unassembled WGS sequence"/>
</dbReference>
<evidence type="ECO:0000256" key="2">
    <source>
        <dbReference type="SAM" id="Phobius"/>
    </source>
</evidence>
<sequence>PRPVAAPLPPPAAPIGAAAVPAARATGSAWNWWLLPVGVLVALAFLGLGFWLGWQLISERISQQRLVAHVADEGRIAEQVTRQRETNDALRREIDQARAALAGDVCRPGDFGLSPLTPPQITPMQPSSLPPTPQGQQAFQGTLIELLDQATVLVLGPLANGQGVGTGTGFVVAPGVIVTNAHVVASIDPARVYVVNRRLGRPVTVQVAAQTPDPQPGRPDFALLRLPADAPALNPLGLTRVASRLDPVIAAGFPQAIMQTDANFRALLDGNAQAIPELAVTDGLVSAVQNLPSGLTVMPHTAAISRGNSGGPLVDRCGRVVGVNTFGFFNAEQGERVSYAQKVEAVLAFLAANGVTVAELTGACQPAPVAAPATPGAPAAPAAPPALPGGAPSPATP</sequence>
<keyword evidence="2" id="KW-0472">Membrane</keyword>
<feature type="non-terminal residue" evidence="3">
    <location>
        <position position="397"/>
    </location>
</feature>
<protein>
    <submittedName>
        <fullName evidence="3">Trypsin-like peptidase domain-containing protein</fullName>
    </submittedName>
</protein>
<dbReference type="PANTHER" id="PTHR43019:SF23">
    <property type="entry name" value="PROTEASE DO-LIKE 5, CHLOROPLASTIC"/>
    <property type="match status" value="1"/>
</dbReference>
<comment type="caution">
    <text evidence="3">The sequence shown here is derived from an EMBL/GenBank/DDBJ whole genome shotgun (WGS) entry which is preliminary data.</text>
</comment>
<dbReference type="RefSeq" id="WP_211850162.1">
    <property type="nucleotide sequence ID" value="NZ_JAAEDL010000081.1"/>
</dbReference>
<dbReference type="PRINTS" id="PR00834">
    <property type="entry name" value="PROTEASES2C"/>
</dbReference>
<evidence type="ECO:0000256" key="1">
    <source>
        <dbReference type="SAM" id="MobiDB-lite"/>
    </source>
</evidence>
<feature type="compositionally biased region" description="Low complexity" evidence="1">
    <location>
        <begin position="388"/>
        <end position="397"/>
    </location>
</feature>
<proteinExistence type="predicted"/>
<dbReference type="AlphaFoldDB" id="A0A9X9XKN9"/>
<gene>
    <name evidence="3" type="ORF">GXW74_27710</name>
</gene>
<organism evidence="3 4">
    <name type="scientific">Neoroseomonas eburnea</name>
    <dbReference type="NCBI Taxonomy" id="1346889"/>
    <lineage>
        <taxon>Bacteria</taxon>
        <taxon>Pseudomonadati</taxon>
        <taxon>Pseudomonadota</taxon>
        <taxon>Alphaproteobacteria</taxon>
        <taxon>Acetobacterales</taxon>
        <taxon>Acetobacteraceae</taxon>
        <taxon>Neoroseomonas</taxon>
    </lineage>
</organism>
<feature type="region of interest" description="Disordered" evidence="1">
    <location>
        <begin position="371"/>
        <end position="397"/>
    </location>
</feature>
<feature type="transmembrane region" description="Helical" evidence="2">
    <location>
        <begin position="33"/>
        <end position="54"/>
    </location>
</feature>
<dbReference type="Gene3D" id="2.40.10.10">
    <property type="entry name" value="Trypsin-like serine proteases"/>
    <property type="match status" value="2"/>
</dbReference>
<accession>A0A9X9XKN9</accession>
<evidence type="ECO:0000313" key="3">
    <source>
        <dbReference type="EMBL" id="MBR0684275.1"/>
    </source>
</evidence>
<keyword evidence="4" id="KW-1185">Reference proteome</keyword>
<dbReference type="InterPro" id="IPR001940">
    <property type="entry name" value="Peptidase_S1C"/>
</dbReference>